<keyword evidence="2" id="KW-1003">Cell membrane</keyword>
<evidence type="ECO:0000256" key="4">
    <source>
        <dbReference type="ARBA" id="ARBA00022989"/>
    </source>
</evidence>
<gene>
    <name evidence="9" type="ORF">HQN85_03145</name>
</gene>
<feature type="transmembrane region" description="Helical" evidence="6">
    <location>
        <begin position="311"/>
        <end position="330"/>
    </location>
</feature>
<feature type="transmembrane region" description="Helical" evidence="6">
    <location>
        <begin position="420"/>
        <end position="442"/>
    </location>
</feature>
<feature type="transmembrane region" description="Helical" evidence="6">
    <location>
        <begin position="35"/>
        <end position="54"/>
    </location>
</feature>
<reference evidence="9 10" key="1">
    <citation type="submission" date="2020-05" db="EMBL/GenBank/DDBJ databases">
        <title>Description of Pedobacter foliorum sp. nov.</title>
        <authorList>
            <person name="Qi S."/>
            <person name="Carlier A."/>
            <person name="Cnockaert M."/>
            <person name="Vandamme P."/>
        </authorList>
    </citation>
    <scope>NUCLEOTIDE SEQUENCE [LARGE SCALE GENOMIC DNA]</scope>
    <source>
        <strain evidence="9 10">LMG 31300</strain>
    </source>
</reference>
<feature type="transmembrane region" description="Helical" evidence="6">
    <location>
        <begin position="480"/>
        <end position="498"/>
    </location>
</feature>
<evidence type="ECO:0000259" key="7">
    <source>
        <dbReference type="Pfam" id="PF03772"/>
    </source>
</evidence>
<feature type="domain" description="DUF4131" evidence="8">
    <location>
        <begin position="7"/>
        <end position="168"/>
    </location>
</feature>
<dbReference type="PANTHER" id="PTHR30619:SF1">
    <property type="entry name" value="RECOMBINATION PROTEIN 2"/>
    <property type="match status" value="1"/>
</dbReference>
<feature type="transmembrane region" description="Helical" evidence="6">
    <location>
        <begin position="262"/>
        <end position="281"/>
    </location>
</feature>
<evidence type="ECO:0000256" key="5">
    <source>
        <dbReference type="ARBA" id="ARBA00023136"/>
    </source>
</evidence>
<evidence type="ECO:0000256" key="6">
    <source>
        <dbReference type="SAM" id="Phobius"/>
    </source>
</evidence>
<accession>A0ABX2D9J7</accession>
<evidence type="ECO:0000313" key="10">
    <source>
        <dbReference type="Proteomes" id="UP000762110"/>
    </source>
</evidence>
<comment type="caution">
    <text evidence="9">The sequence shown here is derived from an EMBL/GenBank/DDBJ whole genome shotgun (WGS) entry which is preliminary data.</text>
</comment>
<name>A0ABX2D9J7_9SPHI</name>
<evidence type="ECO:0000256" key="1">
    <source>
        <dbReference type="ARBA" id="ARBA00004651"/>
    </source>
</evidence>
<organism evidence="9 10">
    <name type="scientific">Pedobacter boryungensis</name>
    <dbReference type="NCBI Taxonomy" id="869962"/>
    <lineage>
        <taxon>Bacteria</taxon>
        <taxon>Pseudomonadati</taxon>
        <taxon>Bacteroidota</taxon>
        <taxon>Sphingobacteriia</taxon>
        <taxon>Sphingobacteriales</taxon>
        <taxon>Sphingobacteriaceae</taxon>
        <taxon>Pedobacter</taxon>
    </lineage>
</organism>
<comment type="subcellular location">
    <subcellularLocation>
        <location evidence="1">Cell membrane</location>
        <topology evidence="1">Multi-pass membrane protein</topology>
    </subcellularLocation>
</comment>
<protein>
    <submittedName>
        <fullName evidence="9">ComEC family competence protein</fullName>
    </submittedName>
</protein>
<feature type="transmembrane region" description="Helical" evidence="6">
    <location>
        <begin position="235"/>
        <end position="255"/>
    </location>
</feature>
<feature type="domain" description="ComEC/Rec2-related protein" evidence="7">
    <location>
        <begin position="211"/>
        <end position="472"/>
    </location>
</feature>
<dbReference type="InterPro" id="IPR004477">
    <property type="entry name" value="ComEC_N"/>
</dbReference>
<dbReference type="EMBL" id="JABMKV010000001">
    <property type="protein sequence ID" value="NQX30704.1"/>
    <property type="molecule type" value="Genomic_DNA"/>
</dbReference>
<dbReference type="PANTHER" id="PTHR30619">
    <property type="entry name" value="DNA INTERNALIZATION/COMPETENCE PROTEIN COMEC/REC2"/>
    <property type="match status" value="1"/>
</dbReference>
<proteinExistence type="predicted"/>
<evidence type="ECO:0000256" key="2">
    <source>
        <dbReference type="ARBA" id="ARBA00022475"/>
    </source>
</evidence>
<feature type="transmembrane region" description="Helical" evidence="6">
    <location>
        <begin position="393"/>
        <end position="413"/>
    </location>
</feature>
<keyword evidence="3 6" id="KW-0812">Transmembrane</keyword>
<feature type="transmembrane region" description="Helical" evidence="6">
    <location>
        <begin position="336"/>
        <end position="353"/>
    </location>
</feature>
<sequence>MLITLSLTLCVILLVYLIAVNNFYKKLKAYNFKGVTGIIFYFFCFVLGGLVCLLNTQSLKEEYHANRSFDYLKVWVNDEPQQTNDIVRFEVVVTTGYKFNRPETLSGKLLIALKVDSLNPVKLKYGDELIVSSKNLPVEPSYNPSEFDFKAWLATKNIYHQTFINQNHLVKLNSNKSNPIIKYAIEVRKRQVEIYRKLIHNDEAFAVASTLVLGYRADLSKETLAAYSKTGTIHALSVSGMHVGIIYIFLNWALFFLDKKRLLKIFKLLLISFLIWYYSLLTGFSPSVLRSAIMLTVYILAKAFNKNSNSYNILAFTAFCLLLYNPFLIWDVGFQLSFLAVFGLIYLQPKIYKWFYIKNKWLDKLWATVALSLAAQIATFPLSIYYFHQFPLYFIFSNLFILLPLTAMMYLGIGILMLRLYFLAPIFEWIINFTNSGLKWIANLPFSGITSIWLNQWQLILLSFTLIIFTIALVNYKKKLLIVSLLCILVFQSFAAYYKISASKQQKILFFSLRKNYAAAFIEGNEAVLLTDLDGSNKNYDFFVKPALDQMQITNIHFVKWEQDTALKSFIKKEHQLVFHQYHILLLDDDFNYKKIDQLPKFESVWLHQNPRKNVLDLRNEVLFSTLLVDATNKDYMIKRYEQDANKFQLQSHILKKNNSYLIDLKVFK</sequence>
<evidence type="ECO:0000256" key="3">
    <source>
        <dbReference type="ARBA" id="ARBA00022692"/>
    </source>
</evidence>
<evidence type="ECO:0000313" key="9">
    <source>
        <dbReference type="EMBL" id="NQX30704.1"/>
    </source>
</evidence>
<keyword evidence="4 6" id="KW-1133">Transmembrane helix</keyword>
<feature type="transmembrane region" description="Helical" evidence="6">
    <location>
        <begin position="454"/>
        <end position="473"/>
    </location>
</feature>
<dbReference type="InterPro" id="IPR052159">
    <property type="entry name" value="Competence_DNA_uptake"/>
</dbReference>
<dbReference type="Pfam" id="PF03772">
    <property type="entry name" value="Competence"/>
    <property type="match status" value="1"/>
</dbReference>
<keyword evidence="5 6" id="KW-0472">Membrane</keyword>
<dbReference type="InterPro" id="IPR025405">
    <property type="entry name" value="DUF4131"/>
</dbReference>
<dbReference type="Pfam" id="PF13567">
    <property type="entry name" value="DUF4131"/>
    <property type="match status" value="1"/>
</dbReference>
<dbReference type="Proteomes" id="UP000762110">
    <property type="component" value="Unassembled WGS sequence"/>
</dbReference>
<evidence type="ECO:0000259" key="8">
    <source>
        <dbReference type="Pfam" id="PF13567"/>
    </source>
</evidence>
<keyword evidence="10" id="KW-1185">Reference proteome</keyword>
<dbReference type="NCBIfam" id="TIGR00360">
    <property type="entry name" value="ComEC_N-term"/>
    <property type="match status" value="1"/>
</dbReference>
<feature type="transmembrane region" description="Helical" evidence="6">
    <location>
        <begin position="365"/>
        <end position="387"/>
    </location>
</feature>